<evidence type="ECO:0000256" key="3">
    <source>
        <dbReference type="ARBA" id="ARBA00046343"/>
    </source>
</evidence>
<evidence type="ECO:0000256" key="1">
    <source>
        <dbReference type="ARBA" id="ARBA00022574"/>
    </source>
</evidence>
<dbReference type="InterPro" id="IPR001680">
    <property type="entry name" value="WD40_rpt"/>
</dbReference>
<dbReference type="InterPro" id="IPR015943">
    <property type="entry name" value="WD40/YVTN_repeat-like_dom_sf"/>
</dbReference>
<dbReference type="Pfam" id="PF00400">
    <property type="entry name" value="WD40"/>
    <property type="match status" value="3"/>
</dbReference>
<dbReference type="PROSITE" id="PS00678">
    <property type="entry name" value="WD_REPEATS_1"/>
    <property type="match status" value="1"/>
</dbReference>
<dbReference type="AlphaFoldDB" id="A0AAJ0MJK8"/>
<evidence type="ECO:0000313" key="6">
    <source>
        <dbReference type="Proteomes" id="UP001275084"/>
    </source>
</evidence>
<reference evidence="5" key="2">
    <citation type="submission" date="2023-06" db="EMBL/GenBank/DDBJ databases">
        <authorList>
            <consortium name="Lawrence Berkeley National Laboratory"/>
            <person name="Haridas S."/>
            <person name="Hensen N."/>
            <person name="Bonometti L."/>
            <person name="Westerberg I."/>
            <person name="Brannstrom I.O."/>
            <person name="Guillou S."/>
            <person name="Cros-Aarteil S."/>
            <person name="Calhoun S."/>
            <person name="Kuo A."/>
            <person name="Mondo S."/>
            <person name="Pangilinan J."/>
            <person name="Riley R."/>
            <person name="Labutti K."/>
            <person name="Andreopoulos B."/>
            <person name="Lipzen A."/>
            <person name="Chen C."/>
            <person name="Yanf M."/>
            <person name="Daum C."/>
            <person name="Ng V."/>
            <person name="Clum A."/>
            <person name="Steindorff A."/>
            <person name="Ohm R."/>
            <person name="Martin F."/>
            <person name="Silar P."/>
            <person name="Natvig D."/>
            <person name="Lalanne C."/>
            <person name="Gautier V."/>
            <person name="Ament-Velasquez S.L."/>
            <person name="Kruys A."/>
            <person name="Hutchinson M.I."/>
            <person name="Powell A.J."/>
            <person name="Barry K."/>
            <person name="Miller A.N."/>
            <person name="Grigoriev I.V."/>
            <person name="Debuchy R."/>
            <person name="Gladieux P."/>
            <person name="Thoren M.H."/>
            <person name="Johannesson H."/>
        </authorList>
    </citation>
    <scope>NUCLEOTIDE SEQUENCE</scope>
    <source>
        <strain evidence="5">CBS 955.72</strain>
    </source>
</reference>
<feature type="repeat" description="WD" evidence="4">
    <location>
        <begin position="107"/>
        <end position="149"/>
    </location>
</feature>
<protein>
    <submittedName>
        <fullName evidence="5">WD40-repeat-containing domain protein</fullName>
    </submittedName>
</protein>
<keyword evidence="6" id="KW-1185">Reference proteome</keyword>
<proteinExistence type="inferred from homology"/>
<organism evidence="5 6">
    <name type="scientific">Lasiosphaeria hispida</name>
    <dbReference type="NCBI Taxonomy" id="260671"/>
    <lineage>
        <taxon>Eukaryota</taxon>
        <taxon>Fungi</taxon>
        <taxon>Dikarya</taxon>
        <taxon>Ascomycota</taxon>
        <taxon>Pezizomycotina</taxon>
        <taxon>Sordariomycetes</taxon>
        <taxon>Sordariomycetidae</taxon>
        <taxon>Sordariales</taxon>
        <taxon>Lasiosphaeriaceae</taxon>
        <taxon>Lasiosphaeria</taxon>
    </lineage>
</organism>
<keyword evidence="1 4" id="KW-0853">WD repeat</keyword>
<dbReference type="InterPro" id="IPR036322">
    <property type="entry name" value="WD40_repeat_dom_sf"/>
</dbReference>
<dbReference type="InterPro" id="IPR040132">
    <property type="entry name" value="Tex1/THOC3"/>
</dbReference>
<dbReference type="GO" id="GO:0000445">
    <property type="term" value="C:THO complex part of transcription export complex"/>
    <property type="evidence" value="ECO:0007669"/>
    <property type="project" value="TreeGrafter"/>
</dbReference>
<dbReference type="InterPro" id="IPR019775">
    <property type="entry name" value="WD40_repeat_CS"/>
</dbReference>
<reference evidence="5" key="1">
    <citation type="journal article" date="2023" name="Mol. Phylogenet. Evol.">
        <title>Genome-scale phylogeny and comparative genomics of the fungal order Sordariales.</title>
        <authorList>
            <person name="Hensen N."/>
            <person name="Bonometti L."/>
            <person name="Westerberg I."/>
            <person name="Brannstrom I.O."/>
            <person name="Guillou S."/>
            <person name="Cros-Aarteil S."/>
            <person name="Calhoun S."/>
            <person name="Haridas S."/>
            <person name="Kuo A."/>
            <person name="Mondo S."/>
            <person name="Pangilinan J."/>
            <person name="Riley R."/>
            <person name="LaButti K."/>
            <person name="Andreopoulos B."/>
            <person name="Lipzen A."/>
            <person name="Chen C."/>
            <person name="Yan M."/>
            <person name="Daum C."/>
            <person name="Ng V."/>
            <person name="Clum A."/>
            <person name="Steindorff A."/>
            <person name="Ohm R.A."/>
            <person name="Martin F."/>
            <person name="Silar P."/>
            <person name="Natvig D.O."/>
            <person name="Lalanne C."/>
            <person name="Gautier V."/>
            <person name="Ament-Velasquez S.L."/>
            <person name="Kruys A."/>
            <person name="Hutchinson M.I."/>
            <person name="Powell A.J."/>
            <person name="Barry K."/>
            <person name="Miller A.N."/>
            <person name="Grigoriev I.V."/>
            <person name="Debuchy R."/>
            <person name="Gladieux P."/>
            <person name="Hiltunen Thoren M."/>
            <person name="Johannesson H."/>
        </authorList>
    </citation>
    <scope>NUCLEOTIDE SEQUENCE</scope>
    <source>
        <strain evidence="5">CBS 955.72</strain>
    </source>
</reference>
<dbReference type="PROSITE" id="PS50082">
    <property type="entry name" value="WD_REPEATS_2"/>
    <property type="match status" value="2"/>
</dbReference>
<evidence type="ECO:0000256" key="2">
    <source>
        <dbReference type="ARBA" id="ARBA00022737"/>
    </source>
</evidence>
<accession>A0AAJ0MJK8</accession>
<feature type="repeat" description="WD" evidence="4">
    <location>
        <begin position="246"/>
        <end position="280"/>
    </location>
</feature>
<dbReference type="Proteomes" id="UP001275084">
    <property type="component" value="Unassembled WGS sequence"/>
</dbReference>
<evidence type="ECO:0000256" key="4">
    <source>
        <dbReference type="PROSITE-ProRule" id="PRU00221"/>
    </source>
</evidence>
<name>A0AAJ0MJK8_9PEZI</name>
<evidence type="ECO:0000313" key="5">
    <source>
        <dbReference type="EMBL" id="KAK3362866.1"/>
    </source>
</evidence>
<dbReference type="GO" id="GO:0006406">
    <property type="term" value="P:mRNA export from nucleus"/>
    <property type="evidence" value="ECO:0007669"/>
    <property type="project" value="InterPro"/>
</dbReference>
<dbReference type="PROSITE" id="PS50294">
    <property type="entry name" value="WD_REPEATS_REGION"/>
    <property type="match status" value="2"/>
</dbReference>
<comment type="caution">
    <text evidence="5">The sequence shown here is derived from an EMBL/GenBank/DDBJ whole genome shotgun (WGS) entry which is preliminary data.</text>
</comment>
<dbReference type="EMBL" id="JAUIQD010000001">
    <property type="protein sequence ID" value="KAK3362866.1"/>
    <property type="molecule type" value="Genomic_DNA"/>
</dbReference>
<gene>
    <name evidence="5" type="ORF">B0T25DRAFT_20640</name>
</gene>
<dbReference type="Gene3D" id="2.130.10.10">
    <property type="entry name" value="YVTN repeat-like/Quinoprotein amine dehydrogenase"/>
    <property type="match status" value="2"/>
</dbReference>
<dbReference type="SMART" id="SM00320">
    <property type="entry name" value="WD40"/>
    <property type="match status" value="6"/>
</dbReference>
<dbReference type="PANTHER" id="PTHR22839">
    <property type="entry name" value="THO COMPLEX SUBUNIT 3 THO3"/>
    <property type="match status" value="1"/>
</dbReference>
<keyword evidence="2" id="KW-0677">Repeat</keyword>
<dbReference type="PANTHER" id="PTHR22839:SF0">
    <property type="entry name" value="THO COMPLEX SUBUNIT 3"/>
    <property type="match status" value="1"/>
</dbReference>
<comment type="similarity">
    <text evidence="3">Belongs to the THOC3 family.</text>
</comment>
<dbReference type="SUPFAM" id="SSF50978">
    <property type="entry name" value="WD40 repeat-like"/>
    <property type="match status" value="1"/>
</dbReference>
<sequence>MAPLLRPRYSLPKDKFSAYFGSLKSTAYVDTGATSRGLPNTNQHGLRSIAWNPLGTLIATGAVDKTLRVCGSSPAILCAIFCAVESILTSSCSGNPEKPNVRFSTELKGHSSSIEKVVFNPVKDAELASVSSDGVVKLWDVRTKACVNEVKGLGNANSLAWAPDGSSLLAGNKNGELFQLSPTQSAIVSTHQQPADTNQMAFCWGGDKVFVPTREGQIRILSYPEMEPILHHNYAVALGESTEFTLKGHTASCLTVELSPTGRHLATGGADSVVALFDTEDWLCQRTVTRLLGPVRNISFTFDGSYFVGGCEDGGSGLEVIHTETGELIHTAKTAGSCETLAWAPTRYCLAYSDLGTLRIIGVDGDKK</sequence>